<feature type="region of interest" description="Disordered" evidence="2">
    <location>
        <begin position="286"/>
        <end position="307"/>
    </location>
</feature>
<dbReference type="PANTHER" id="PTHR33170">
    <property type="entry name" value="DUF4283 DOMAIN-CONTAINING PROTEIN-RELATED"/>
    <property type="match status" value="1"/>
</dbReference>
<dbReference type="GO" id="GO:0008270">
    <property type="term" value="F:zinc ion binding"/>
    <property type="evidence" value="ECO:0007669"/>
    <property type="project" value="UniProtKB-KW"/>
</dbReference>
<organism evidence="4 5">
    <name type="scientific">Urochloa decumbens</name>
    <dbReference type="NCBI Taxonomy" id="240449"/>
    <lineage>
        <taxon>Eukaryota</taxon>
        <taxon>Viridiplantae</taxon>
        <taxon>Streptophyta</taxon>
        <taxon>Embryophyta</taxon>
        <taxon>Tracheophyta</taxon>
        <taxon>Spermatophyta</taxon>
        <taxon>Magnoliopsida</taxon>
        <taxon>Liliopsida</taxon>
        <taxon>Poales</taxon>
        <taxon>Poaceae</taxon>
        <taxon>PACMAD clade</taxon>
        <taxon>Panicoideae</taxon>
        <taxon>Panicodae</taxon>
        <taxon>Paniceae</taxon>
        <taxon>Melinidinae</taxon>
        <taxon>Urochloa</taxon>
    </lineage>
</organism>
<evidence type="ECO:0000259" key="3">
    <source>
        <dbReference type="PROSITE" id="PS50158"/>
    </source>
</evidence>
<dbReference type="EMBL" id="OZ075122">
    <property type="protein sequence ID" value="CAL4907167.1"/>
    <property type="molecule type" value="Genomic_DNA"/>
</dbReference>
<dbReference type="SUPFAM" id="SSF57756">
    <property type="entry name" value="Retrovirus zinc finger-like domains"/>
    <property type="match status" value="1"/>
</dbReference>
<keyword evidence="5" id="KW-1185">Reference proteome</keyword>
<proteinExistence type="predicted"/>
<accession>A0ABC8WF76</accession>
<feature type="compositionally biased region" description="Basic and acidic residues" evidence="2">
    <location>
        <begin position="16"/>
        <end position="36"/>
    </location>
</feature>
<feature type="domain" description="CCHC-type" evidence="3">
    <location>
        <begin position="55"/>
        <end position="71"/>
    </location>
</feature>
<keyword evidence="1" id="KW-0862">Zinc</keyword>
<reference evidence="5" key="1">
    <citation type="submission" date="2024-06" db="EMBL/GenBank/DDBJ databases">
        <authorList>
            <person name="Ryan C."/>
        </authorList>
    </citation>
    <scope>NUCLEOTIDE SEQUENCE [LARGE SCALE GENOMIC DNA]</scope>
</reference>
<keyword evidence="1" id="KW-0863">Zinc-finger</keyword>
<evidence type="ECO:0000313" key="5">
    <source>
        <dbReference type="Proteomes" id="UP001497457"/>
    </source>
</evidence>
<name>A0ABC8WF76_9POAL</name>
<keyword evidence="1" id="KW-0479">Metal-binding</keyword>
<dbReference type="AlphaFoldDB" id="A0ABC8WF76"/>
<evidence type="ECO:0000256" key="2">
    <source>
        <dbReference type="SAM" id="MobiDB-lite"/>
    </source>
</evidence>
<evidence type="ECO:0000256" key="1">
    <source>
        <dbReference type="PROSITE-ProRule" id="PRU00047"/>
    </source>
</evidence>
<dbReference type="Gene3D" id="4.10.60.10">
    <property type="entry name" value="Zinc finger, CCHC-type"/>
    <property type="match status" value="1"/>
</dbReference>
<dbReference type="SMART" id="SM00343">
    <property type="entry name" value="ZnF_C2HC"/>
    <property type="match status" value="2"/>
</dbReference>
<dbReference type="InterPro" id="IPR001878">
    <property type="entry name" value="Znf_CCHC"/>
</dbReference>
<protein>
    <recommendedName>
        <fullName evidence="3">CCHC-type domain-containing protein</fullName>
    </recommendedName>
</protein>
<gene>
    <name evidence="4" type="ORF">URODEC1_LOCUS12418</name>
</gene>
<dbReference type="Proteomes" id="UP001497457">
    <property type="component" value="Chromosome 12b"/>
</dbReference>
<sequence length="307" mass="34168">MGATYPRQNPVPRAQGDARRNYNPEESAREAQETLKNKAKKGISEGTSKAAEPIKCFRCTELGHHQLDCTNDPVCYKCKKSEHMAIDCAQSQSRKIKMFGFGVHGQGFYAIEIPDKKKDEKFGALIVVQDGVASEERIAKELQHLIKADWDFEVKKLEKDEYRASFPDQGSIDTYSKLTGIKLPLFGLTVQIINSNIDPAATAVLQTAWVKVYGIPSYAKEEDIVKEITSLVGEPIKVDEFSLVRDEPVRVRINCRDPAKVRGAVEIFFNGVGHEIRFISKGFHLKNQGKGDGPPGTGNNNDKNEKG</sequence>
<feature type="region of interest" description="Disordered" evidence="2">
    <location>
        <begin position="1"/>
        <end position="46"/>
    </location>
</feature>
<dbReference type="PROSITE" id="PS50158">
    <property type="entry name" value="ZF_CCHC"/>
    <property type="match status" value="1"/>
</dbReference>
<evidence type="ECO:0000313" key="4">
    <source>
        <dbReference type="EMBL" id="CAL4907167.1"/>
    </source>
</evidence>
<reference evidence="4 5" key="2">
    <citation type="submission" date="2024-10" db="EMBL/GenBank/DDBJ databases">
        <authorList>
            <person name="Ryan C."/>
        </authorList>
    </citation>
    <scope>NUCLEOTIDE SEQUENCE [LARGE SCALE GENOMIC DNA]</scope>
</reference>
<dbReference type="Pfam" id="PF00098">
    <property type="entry name" value="zf-CCHC"/>
    <property type="match status" value="1"/>
</dbReference>
<dbReference type="InterPro" id="IPR036875">
    <property type="entry name" value="Znf_CCHC_sf"/>
</dbReference>
<dbReference type="PANTHER" id="PTHR33170:SF2">
    <property type="entry name" value="OS12G0531500 PROTEIN"/>
    <property type="match status" value="1"/>
</dbReference>